<dbReference type="KEGG" id="mhk:DFR87_11655"/>
<protein>
    <recommendedName>
        <fullName evidence="3">Nucleotidyltransferase</fullName>
    </recommendedName>
</protein>
<keyword evidence="2" id="KW-1185">Reference proteome</keyword>
<proteinExistence type="predicted"/>
<sequence>MEQGLRELCGKVSALLFFGSYTREDYVEGISDINVFALSDRKEVLLELASLGFSPVILNETQLKIICESGEPLCYHLLYDSRIICGKIPDIHFKTTHTTCQKLLQYSRSQAKLSLGGLARQDEISSTNNLYRGIRSYIMSQCCKDGVIPLSDSEVMECCRSRIGGEVCELFATTRDLRRNKKPVTYWTVRRFVTILEKETN</sequence>
<dbReference type="Proteomes" id="UP000247586">
    <property type="component" value="Chromosome"/>
</dbReference>
<dbReference type="InterPro" id="IPR043519">
    <property type="entry name" value="NT_sf"/>
</dbReference>
<evidence type="ECO:0000313" key="1">
    <source>
        <dbReference type="EMBL" id="AWS00229.1"/>
    </source>
</evidence>
<dbReference type="SUPFAM" id="SSF81301">
    <property type="entry name" value="Nucleotidyltransferase"/>
    <property type="match status" value="1"/>
</dbReference>
<evidence type="ECO:0000313" key="2">
    <source>
        <dbReference type="Proteomes" id="UP000247586"/>
    </source>
</evidence>
<dbReference type="STRING" id="1293036.GCA_001315825_02031"/>
<evidence type="ECO:0008006" key="3">
    <source>
        <dbReference type="Google" id="ProtNLM"/>
    </source>
</evidence>
<dbReference type="EMBL" id="CP029287">
    <property type="protein sequence ID" value="AWS00229.1"/>
    <property type="molecule type" value="Genomic_DNA"/>
</dbReference>
<name>A0A2U9IW15_9CREN</name>
<organism evidence="1 2">
    <name type="scientific">Metallosphaera hakonensis JCM 8857 = DSM 7519</name>
    <dbReference type="NCBI Taxonomy" id="1293036"/>
    <lineage>
        <taxon>Archaea</taxon>
        <taxon>Thermoproteota</taxon>
        <taxon>Thermoprotei</taxon>
        <taxon>Sulfolobales</taxon>
        <taxon>Sulfolobaceae</taxon>
        <taxon>Metallosphaera</taxon>
    </lineage>
</organism>
<gene>
    <name evidence="1" type="ORF">DFR87_11655</name>
</gene>
<dbReference type="AlphaFoldDB" id="A0A2U9IW15"/>
<accession>A0A2U9IW15</accession>
<reference evidence="1" key="1">
    <citation type="submission" date="2018-05" db="EMBL/GenBank/DDBJ databases">
        <title>Complete Genome Sequences of Extremely Thermoacidophilic, Metal-Mobilizing Type-Strain Members of the Archaeal Family Sulfolobaceae: Acidianus brierleyi DSM-1651T, Acidianus sulfidivorans DSM-18786T, Metallosphaera hakonensis DSM-7519T, and Metallosphaera prunae DSM-10039T.</title>
        <authorList>
            <person name="Counts J.A."/>
            <person name="Kelly R.M."/>
        </authorList>
    </citation>
    <scope>NUCLEOTIDE SEQUENCE [LARGE SCALE GENOMIC DNA]</scope>
    <source>
        <strain evidence="1">HO1-1</strain>
    </source>
</reference>